<organism evidence="1 2">
    <name type="scientific">Snuella lapsa</name>
    <dbReference type="NCBI Taxonomy" id="870481"/>
    <lineage>
        <taxon>Bacteria</taxon>
        <taxon>Pseudomonadati</taxon>
        <taxon>Bacteroidota</taxon>
        <taxon>Flavobacteriia</taxon>
        <taxon>Flavobacteriales</taxon>
        <taxon>Flavobacteriaceae</taxon>
        <taxon>Snuella</taxon>
    </lineage>
</organism>
<comment type="caution">
    <text evidence="1">The sequence shown here is derived from an EMBL/GenBank/DDBJ whole genome shotgun (WGS) entry which is preliminary data.</text>
</comment>
<accession>A0ABP6XUQ5</accession>
<name>A0ABP6XUQ5_9FLAO</name>
<sequence>MENEALNVIAVVYKRIPKMLMPPPPPPPDSEVKEENNINYAQLKPLKFTYAIYDHFVYFNFDYINGISNRFHPTKSKELFEEKALDSSYMKLVKGLSKYKAGQKIDKAKLIKSADEDLIFWNKQTISRQEKSDTDISGIISFSKVSFNDNLTRAAIVVGDYFGKISGSVNLYILEKTNNKWEVKFSKTLEIS</sequence>
<dbReference type="EMBL" id="BAABCY010000055">
    <property type="protein sequence ID" value="GAA3570353.1"/>
    <property type="molecule type" value="Genomic_DNA"/>
</dbReference>
<dbReference type="RefSeq" id="WP_345005864.1">
    <property type="nucleotide sequence ID" value="NZ_BAABCY010000055.1"/>
</dbReference>
<reference evidence="2" key="1">
    <citation type="journal article" date="2019" name="Int. J. Syst. Evol. Microbiol.">
        <title>The Global Catalogue of Microorganisms (GCM) 10K type strain sequencing project: providing services to taxonomists for standard genome sequencing and annotation.</title>
        <authorList>
            <consortium name="The Broad Institute Genomics Platform"/>
            <consortium name="The Broad Institute Genome Sequencing Center for Infectious Disease"/>
            <person name="Wu L."/>
            <person name="Ma J."/>
        </authorList>
    </citation>
    <scope>NUCLEOTIDE SEQUENCE [LARGE SCALE GENOMIC DNA]</scope>
    <source>
        <strain evidence="2">JCM 17111</strain>
    </source>
</reference>
<gene>
    <name evidence="1" type="ORF">GCM10022395_19990</name>
</gene>
<dbReference type="Proteomes" id="UP001500954">
    <property type="component" value="Unassembled WGS sequence"/>
</dbReference>
<keyword evidence="2" id="KW-1185">Reference proteome</keyword>
<evidence type="ECO:0000313" key="1">
    <source>
        <dbReference type="EMBL" id="GAA3570353.1"/>
    </source>
</evidence>
<proteinExistence type="predicted"/>
<protein>
    <submittedName>
        <fullName evidence="1">Uncharacterized protein</fullName>
    </submittedName>
</protein>
<evidence type="ECO:0000313" key="2">
    <source>
        <dbReference type="Proteomes" id="UP001500954"/>
    </source>
</evidence>